<evidence type="ECO:0000259" key="8">
    <source>
        <dbReference type="Pfam" id="PF23598"/>
    </source>
</evidence>
<name>A0A1R3GIV0_COCAP</name>
<keyword evidence="2" id="KW-0547">Nucleotide-binding</keyword>
<dbReference type="PANTHER" id="PTHR36766:SF67">
    <property type="entry name" value="DISEASE RESISTANCE PROTEIN RGA3"/>
    <property type="match status" value="1"/>
</dbReference>
<dbReference type="PANTHER" id="PTHR36766">
    <property type="entry name" value="PLANT BROAD-SPECTRUM MILDEW RESISTANCE PROTEIN RPW8"/>
    <property type="match status" value="1"/>
</dbReference>
<dbReference type="OMA" id="RAVINGC"/>
<dbReference type="InterPro" id="IPR036388">
    <property type="entry name" value="WH-like_DNA-bd_sf"/>
</dbReference>
<dbReference type="SMART" id="SM00367">
    <property type="entry name" value="LRR_CC"/>
    <property type="match status" value="3"/>
</dbReference>
<comment type="caution">
    <text evidence="9">The sequence shown here is derived from an EMBL/GenBank/DDBJ whole genome shotgun (WGS) entry which is preliminary data.</text>
</comment>
<evidence type="ECO:0000313" key="10">
    <source>
        <dbReference type="Proteomes" id="UP000188268"/>
    </source>
</evidence>
<evidence type="ECO:0000256" key="4">
    <source>
        <dbReference type="ARBA" id="ARBA00022840"/>
    </source>
</evidence>
<dbReference type="SUPFAM" id="SSF52058">
    <property type="entry name" value="L domain-like"/>
    <property type="match status" value="1"/>
</dbReference>
<feature type="domain" description="NB-ARC" evidence="5">
    <location>
        <begin position="171"/>
        <end position="343"/>
    </location>
</feature>
<dbReference type="Gramene" id="OMO58015">
    <property type="protein sequence ID" value="OMO58015"/>
    <property type="gene ID" value="CCACVL1_25620"/>
</dbReference>
<dbReference type="Gene3D" id="1.10.10.10">
    <property type="entry name" value="Winged helix-like DNA-binding domain superfamily/Winged helix DNA-binding domain"/>
    <property type="match status" value="1"/>
</dbReference>
<dbReference type="Gene3D" id="1.20.5.4130">
    <property type="match status" value="1"/>
</dbReference>
<evidence type="ECO:0000256" key="3">
    <source>
        <dbReference type="ARBA" id="ARBA00022821"/>
    </source>
</evidence>
<feature type="domain" description="Disease resistance protein winged helix" evidence="7">
    <location>
        <begin position="428"/>
        <end position="498"/>
    </location>
</feature>
<dbReference type="InterPro" id="IPR006553">
    <property type="entry name" value="Leu-rich_rpt_Cys-con_subtyp"/>
</dbReference>
<feature type="domain" description="Disease resistance N-terminal" evidence="6">
    <location>
        <begin position="11"/>
        <end position="95"/>
    </location>
</feature>
<keyword evidence="1" id="KW-0677">Repeat</keyword>
<dbReference type="InterPro" id="IPR002182">
    <property type="entry name" value="NB-ARC"/>
</dbReference>
<dbReference type="GO" id="GO:0051707">
    <property type="term" value="P:response to other organism"/>
    <property type="evidence" value="ECO:0007669"/>
    <property type="project" value="UniProtKB-ARBA"/>
</dbReference>
<evidence type="ECO:0000259" key="6">
    <source>
        <dbReference type="Pfam" id="PF18052"/>
    </source>
</evidence>
<dbReference type="AlphaFoldDB" id="A0A1R3GIV0"/>
<dbReference type="InterPro" id="IPR041118">
    <property type="entry name" value="Rx_N"/>
</dbReference>
<evidence type="ECO:0000259" key="5">
    <source>
        <dbReference type="Pfam" id="PF00931"/>
    </source>
</evidence>
<dbReference type="InterPro" id="IPR058922">
    <property type="entry name" value="WHD_DRP"/>
</dbReference>
<proteinExistence type="predicted"/>
<dbReference type="SUPFAM" id="SSF52540">
    <property type="entry name" value="P-loop containing nucleoside triphosphate hydrolases"/>
    <property type="match status" value="1"/>
</dbReference>
<dbReference type="Pfam" id="PF18052">
    <property type="entry name" value="Rx_N"/>
    <property type="match status" value="1"/>
</dbReference>
<dbReference type="OrthoDB" id="2018467at2759"/>
<dbReference type="Pfam" id="PF23598">
    <property type="entry name" value="LRR_14"/>
    <property type="match status" value="1"/>
</dbReference>
<feature type="domain" description="Disease resistance R13L4/SHOC-2-like LRR" evidence="8">
    <location>
        <begin position="565"/>
        <end position="648"/>
    </location>
</feature>
<dbReference type="Pfam" id="PF00931">
    <property type="entry name" value="NB-ARC"/>
    <property type="match status" value="1"/>
</dbReference>
<dbReference type="GO" id="GO:0005524">
    <property type="term" value="F:ATP binding"/>
    <property type="evidence" value="ECO:0007669"/>
    <property type="project" value="UniProtKB-KW"/>
</dbReference>
<organism evidence="9 10">
    <name type="scientific">Corchorus capsularis</name>
    <name type="common">Jute</name>
    <dbReference type="NCBI Taxonomy" id="210143"/>
    <lineage>
        <taxon>Eukaryota</taxon>
        <taxon>Viridiplantae</taxon>
        <taxon>Streptophyta</taxon>
        <taxon>Embryophyta</taxon>
        <taxon>Tracheophyta</taxon>
        <taxon>Spermatophyta</taxon>
        <taxon>Magnoliopsida</taxon>
        <taxon>eudicotyledons</taxon>
        <taxon>Gunneridae</taxon>
        <taxon>Pentapetalae</taxon>
        <taxon>rosids</taxon>
        <taxon>malvids</taxon>
        <taxon>Malvales</taxon>
        <taxon>Malvaceae</taxon>
        <taxon>Grewioideae</taxon>
        <taxon>Apeibeae</taxon>
        <taxon>Corchorus</taxon>
    </lineage>
</organism>
<dbReference type="EMBL" id="AWWV01014262">
    <property type="protein sequence ID" value="OMO58015.1"/>
    <property type="molecule type" value="Genomic_DNA"/>
</dbReference>
<evidence type="ECO:0000313" key="9">
    <source>
        <dbReference type="EMBL" id="OMO58015.1"/>
    </source>
</evidence>
<dbReference type="Gene3D" id="3.40.50.300">
    <property type="entry name" value="P-loop containing nucleotide triphosphate hydrolases"/>
    <property type="match status" value="1"/>
</dbReference>
<protein>
    <submittedName>
        <fullName evidence="9">Disease resistance protein</fullName>
    </submittedName>
</protein>
<dbReference type="Gene3D" id="3.80.10.10">
    <property type="entry name" value="Ribonuclease Inhibitor"/>
    <property type="match status" value="2"/>
</dbReference>
<evidence type="ECO:0000256" key="1">
    <source>
        <dbReference type="ARBA" id="ARBA00022737"/>
    </source>
</evidence>
<dbReference type="Proteomes" id="UP000188268">
    <property type="component" value="Unassembled WGS sequence"/>
</dbReference>
<dbReference type="InterPro" id="IPR055414">
    <property type="entry name" value="LRR_R13L4/SHOC2-like"/>
</dbReference>
<dbReference type="InterPro" id="IPR032675">
    <property type="entry name" value="LRR_dom_sf"/>
</dbReference>
<evidence type="ECO:0000256" key="2">
    <source>
        <dbReference type="ARBA" id="ARBA00022741"/>
    </source>
</evidence>
<dbReference type="GO" id="GO:0043531">
    <property type="term" value="F:ADP binding"/>
    <property type="evidence" value="ECO:0007669"/>
    <property type="project" value="InterPro"/>
</dbReference>
<dbReference type="Gene3D" id="1.10.8.430">
    <property type="entry name" value="Helical domain of apoptotic protease-activating factors"/>
    <property type="match status" value="1"/>
</dbReference>
<dbReference type="PRINTS" id="PR00364">
    <property type="entry name" value="DISEASERSIST"/>
</dbReference>
<keyword evidence="4" id="KW-0067">ATP-binding</keyword>
<dbReference type="InterPro" id="IPR038005">
    <property type="entry name" value="RX-like_CC"/>
</dbReference>
<dbReference type="InterPro" id="IPR027417">
    <property type="entry name" value="P-loop_NTPase"/>
</dbReference>
<keyword evidence="10" id="KW-1185">Reference proteome</keyword>
<dbReference type="CDD" id="cd14798">
    <property type="entry name" value="RX-CC_like"/>
    <property type="match status" value="1"/>
</dbReference>
<dbReference type="GO" id="GO:0006952">
    <property type="term" value="P:defense response"/>
    <property type="evidence" value="ECO:0007669"/>
    <property type="project" value="UniProtKB-KW"/>
</dbReference>
<reference evidence="9 10" key="1">
    <citation type="submission" date="2013-09" db="EMBL/GenBank/DDBJ databases">
        <title>Corchorus capsularis genome sequencing.</title>
        <authorList>
            <person name="Alam M."/>
            <person name="Haque M.S."/>
            <person name="Islam M.S."/>
            <person name="Emdad E.M."/>
            <person name="Islam M.M."/>
            <person name="Ahmed B."/>
            <person name="Halim A."/>
            <person name="Hossen Q.M.M."/>
            <person name="Hossain M.Z."/>
            <person name="Ahmed R."/>
            <person name="Khan M.M."/>
            <person name="Islam R."/>
            <person name="Rashid M.M."/>
            <person name="Khan S.A."/>
            <person name="Rahman M.S."/>
            <person name="Alam M."/>
        </authorList>
    </citation>
    <scope>NUCLEOTIDE SEQUENCE [LARGE SCALE GENOMIC DNA]</scope>
    <source>
        <strain evidence="10">cv. CVL-1</strain>
        <tissue evidence="9">Whole seedling</tissue>
    </source>
</reference>
<accession>A0A1R3GIV0</accession>
<gene>
    <name evidence="9" type="ORF">CCACVL1_25620</name>
</gene>
<dbReference type="Pfam" id="PF23559">
    <property type="entry name" value="WHD_DRP"/>
    <property type="match status" value="1"/>
</dbReference>
<evidence type="ECO:0000259" key="7">
    <source>
        <dbReference type="Pfam" id="PF23559"/>
    </source>
</evidence>
<dbReference type="InterPro" id="IPR042197">
    <property type="entry name" value="Apaf_helical"/>
</dbReference>
<sequence>MAESFLFSIATTVLEKITPLVMEEVCFAFKSDLKALQDNMNRIKAVLLDAEQKQHQNETLRLCMGKLRDIFYDAEDVLEEFERKALQKEVRKNPSISKKVRLLTALSLYSFSPAFNLRMGNKIKDINRRLEKLDVEWKSFNLGVGGDNRSVIKRETISFVKSSDVIGRDVDKENIINLLMQPTGSGTIPVIPIVGIGGLGKTVLAQMVYDDKRVTRLFPTKLWVCVAEEFDVKRLVREIICNKTRKPCDDLPLEALQINLRSLFENEKFLLVLDDVWNEDPVKWKELKDLLESMSDLPGNKIIVTTRSFKVASTTMTSVRPYQLQGLPHEDCLTLFIRWAFRDGDEKKFPNLMRIGDEIVKKCRGIPLAVRTLGSLLFEKTEEREWMSVRDSEIWELEKKENSILPLLKLSYNHLPPPLQRCLAFLSLYKKDTPHATDDVILFWMANGLLEPPKGKEEWEDVGNRYLKELWSRCFIQDVVQRRFYFVFKVHDLMHDLASDVSQKEFRTLYSQTGPIDEKVRHISFCDDQPLVNAPQDLKKRKHVRTVFLHQHPRNIDLSFLEFCVSKFKYLRSLRLHDESLEALPDSIGTLKHLRILDLRGCRKITKLPSSFSKLQSLIMLKMTRVDLVQLPDSFLSFIRLRSLELSIGAKHLKEIPAGCWSSLKYLGLFHCHNFEFLFEGVQYLTSLQTLNLCVCPKVVSLPRSLKFLTKLEHLLVQNCGAINLRMEPEDEDQHLELRLKTFSLWNSESLTDLPRLLLEKSSGTLETILINNCQNFEVLPEWLQNLTKLESLMIIKCPKLSSLPEGMNRLTKLRELTIMGCPRLTERCQRGGADWPKIAHVEDITVI</sequence>
<keyword evidence="3" id="KW-0611">Plant defense</keyword>